<organism evidence="1 2">
    <name type="scientific">Mucuna pruriens</name>
    <name type="common">Velvet bean</name>
    <name type="synonym">Dolichos pruriens</name>
    <dbReference type="NCBI Taxonomy" id="157652"/>
    <lineage>
        <taxon>Eukaryota</taxon>
        <taxon>Viridiplantae</taxon>
        <taxon>Streptophyta</taxon>
        <taxon>Embryophyta</taxon>
        <taxon>Tracheophyta</taxon>
        <taxon>Spermatophyta</taxon>
        <taxon>Magnoliopsida</taxon>
        <taxon>eudicotyledons</taxon>
        <taxon>Gunneridae</taxon>
        <taxon>Pentapetalae</taxon>
        <taxon>rosids</taxon>
        <taxon>fabids</taxon>
        <taxon>Fabales</taxon>
        <taxon>Fabaceae</taxon>
        <taxon>Papilionoideae</taxon>
        <taxon>50 kb inversion clade</taxon>
        <taxon>NPAAA clade</taxon>
        <taxon>indigoferoid/millettioid clade</taxon>
        <taxon>Phaseoleae</taxon>
        <taxon>Mucuna</taxon>
    </lineage>
</organism>
<dbReference type="EMBL" id="QJKJ01011227">
    <property type="protein sequence ID" value="RDX71729.1"/>
    <property type="molecule type" value="Genomic_DNA"/>
</dbReference>
<keyword evidence="2" id="KW-1185">Reference proteome</keyword>
<dbReference type="Proteomes" id="UP000257109">
    <property type="component" value="Unassembled WGS sequence"/>
</dbReference>
<protein>
    <submittedName>
        <fullName evidence="1">Uncharacterized protein</fullName>
    </submittedName>
</protein>
<gene>
    <name evidence="1" type="ORF">CR513_48881</name>
</gene>
<dbReference type="AlphaFoldDB" id="A0A371F0C3"/>
<proteinExistence type="predicted"/>
<evidence type="ECO:0000313" key="1">
    <source>
        <dbReference type="EMBL" id="RDX71729.1"/>
    </source>
</evidence>
<name>A0A371F0C3_MUCPR</name>
<sequence length="74" mass="8751">MVRLCSTKLWIMPKGLRSNFSSSKWTLKKLMIRSIDYMMKRLGFCHKWRDGLEVVFYSLVLVNGSPTNEFQMSK</sequence>
<comment type="caution">
    <text evidence="1">The sequence shown here is derived from an EMBL/GenBank/DDBJ whole genome shotgun (WGS) entry which is preliminary data.</text>
</comment>
<evidence type="ECO:0000313" key="2">
    <source>
        <dbReference type="Proteomes" id="UP000257109"/>
    </source>
</evidence>
<reference evidence="1" key="1">
    <citation type="submission" date="2018-05" db="EMBL/GenBank/DDBJ databases">
        <title>Draft genome of Mucuna pruriens seed.</title>
        <authorList>
            <person name="Nnadi N.E."/>
            <person name="Vos R."/>
            <person name="Hasami M.H."/>
            <person name="Devisetty U.K."/>
            <person name="Aguiy J.C."/>
        </authorList>
    </citation>
    <scope>NUCLEOTIDE SEQUENCE [LARGE SCALE GENOMIC DNA]</scope>
    <source>
        <strain evidence="1">JCA_2017</strain>
    </source>
</reference>
<feature type="non-terminal residue" evidence="1">
    <location>
        <position position="1"/>
    </location>
</feature>
<accession>A0A371F0C3</accession>